<dbReference type="InterPro" id="IPR050164">
    <property type="entry name" value="Peptidase_C19"/>
</dbReference>
<keyword evidence="12" id="KW-1185">Reference proteome</keyword>
<dbReference type="InterPro" id="IPR028889">
    <property type="entry name" value="USP"/>
</dbReference>
<feature type="compositionally biased region" description="Acidic residues" evidence="8">
    <location>
        <begin position="1131"/>
        <end position="1140"/>
    </location>
</feature>
<feature type="domain" description="Ubiquitin-like" evidence="9">
    <location>
        <begin position="1190"/>
        <end position="1245"/>
    </location>
</feature>
<keyword evidence="6" id="KW-0378">Hydrolase</keyword>
<gene>
    <name evidence="11" type="ORF">FFLO_04677</name>
</gene>
<evidence type="ECO:0000256" key="1">
    <source>
        <dbReference type="ARBA" id="ARBA00000707"/>
    </source>
</evidence>
<dbReference type="GO" id="GO:0005634">
    <property type="term" value="C:nucleus"/>
    <property type="evidence" value="ECO:0007669"/>
    <property type="project" value="TreeGrafter"/>
</dbReference>
<keyword evidence="5" id="KW-0833">Ubl conjugation pathway</keyword>
<keyword evidence="7" id="KW-0788">Thiol protease</keyword>
<protein>
    <recommendedName>
        <fullName evidence="3">ubiquitinyl hydrolase 1</fullName>
        <ecNumber evidence="3">3.4.19.12</ecNumber>
    </recommendedName>
</protein>
<evidence type="ECO:0000256" key="7">
    <source>
        <dbReference type="ARBA" id="ARBA00022807"/>
    </source>
</evidence>
<dbReference type="GO" id="GO:0005829">
    <property type="term" value="C:cytosol"/>
    <property type="evidence" value="ECO:0007669"/>
    <property type="project" value="TreeGrafter"/>
</dbReference>
<reference evidence="11" key="1">
    <citation type="submission" date="2020-04" db="EMBL/GenBank/DDBJ databases">
        <title>Analysis of mating type loci in Filobasidium floriforme.</title>
        <authorList>
            <person name="Nowrousian M."/>
        </authorList>
    </citation>
    <scope>NUCLEOTIDE SEQUENCE</scope>
    <source>
        <strain evidence="11">CBS 6242</strain>
    </source>
</reference>
<dbReference type="InterPro" id="IPR035927">
    <property type="entry name" value="DUSP-like_sf"/>
</dbReference>
<comment type="similarity">
    <text evidence="2">Belongs to the peptidase C19 family.</text>
</comment>
<feature type="region of interest" description="Disordered" evidence="8">
    <location>
        <begin position="537"/>
        <end position="560"/>
    </location>
</feature>
<dbReference type="InterPro" id="IPR018200">
    <property type="entry name" value="USP_CS"/>
</dbReference>
<dbReference type="SUPFAM" id="SSF54001">
    <property type="entry name" value="Cysteine proteinases"/>
    <property type="match status" value="1"/>
</dbReference>
<evidence type="ECO:0000313" key="11">
    <source>
        <dbReference type="EMBL" id="KAG7530949.1"/>
    </source>
</evidence>
<evidence type="ECO:0000256" key="4">
    <source>
        <dbReference type="ARBA" id="ARBA00022670"/>
    </source>
</evidence>
<evidence type="ECO:0000256" key="8">
    <source>
        <dbReference type="SAM" id="MobiDB-lite"/>
    </source>
</evidence>
<dbReference type="Pfam" id="PF00443">
    <property type="entry name" value="UCH"/>
    <property type="match status" value="1"/>
</dbReference>
<feature type="region of interest" description="Disordered" evidence="8">
    <location>
        <begin position="1"/>
        <end position="21"/>
    </location>
</feature>
<feature type="compositionally biased region" description="Basic and acidic residues" evidence="8">
    <location>
        <begin position="735"/>
        <end position="755"/>
    </location>
</feature>
<dbReference type="EMBL" id="JABELV010000103">
    <property type="protein sequence ID" value="KAG7530949.1"/>
    <property type="molecule type" value="Genomic_DNA"/>
</dbReference>
<comment type="caution">
    <text evidence="11">The sequence shown here is derived from an EMBL/GenBank/DDBJ whole genome shotgun (WGS) entry which is preliminary data.</text>
</comment>
<feature type="region of interest" description="Disordered" evidence="8">
    <location>
        <begin position="1124"/>
        <end position="1177"/>
    </location>
</feature>
<feature type="compositionally biased region" description="Acidic residues" evidence="8">
    <location>
        <begin position="65"/>
        <end position="80"/>
    </location>
</feature>
<feature type="region of interest" description="Disordered" evidence="8">
    <location>
        <begin position="57"/>
        <end position="164"/>
    </location>
</feature>
<feature type="compositionally biased region" description="Basic residues" evidence="8">
    <location>
        <begin position="546"/>
        <end position="556"/>
    </location>
</feature>
<dbReference type="Gene3D" id="3.90.70.10">
    <property type="entry name" value="Cysteine proteinases"/>
    <property type="match status" value="1"/>
</dbReference>
<evidence type="ECO:0000313" key="12">
    <source>
        <dbReference type="Proteomes" id="UP000812966"/>
    </source>
</evidence>
<dbReference type="InterPro" id="IPR000626">
    <property type="entry name" value="Ubiquitin-like_dom"/>
</dbReference>
<dbReference type="InterPro" id="IPR029071">
    <property type="entry name" value="Ubiquitin-like_domsf"/>
</dbReference>
<dbReference type="SUPFAM" id="SSF54236">
    <property type="entry name" value="Ubiquitin-like"/>
    <property type="match status" value="1"/>
</dbReference>
<dbReference type="PROSITE" id="PS00972">
    <property type="entry name" value="USP_1"/>
    <property type="match status" value="1"/>
</dbReference>
<dbReference type="GO" id="GO:0016579">
    <property type="term" value="P:protein deubiquitination"/>
    <property type="evidence" value="ECO:0007669"/>
    <property type="project" value="InterPro"/>
</dbReference>
<dbReference type="InterPro" id="IPR038765">
    <property type="entry name" value="Papain-like_cys_pep_sf"/>
</dbReference>
<dbReference type="PROSITE" id="PS50235">
    <property type="entry name" value="USP_3"/>
    <property type="match status" value="1"/>
</dbReference>
<dbReference type="PANTHER" id="PTHR24006:SF888">
    <property type="entry name" value="UBIQUITIN CARBOXYL-TERMINAL HYDROLASE 30"/>
    <property type="match status" value="1"/>
</dbReference>
<keyword evidence="4" id="KW-0645">Protease</keyword>
<dbReference type="PANTHER" id="PTHR24006">
    <property type="entry name" value="UBIQUITIN CARBOXYL-TERMINAL HYDROLASE"/>
    <property type="match status" value="1"/>
</dbReference>
<evidence type="ECO:0000256" key="3">
    <source>
        <dbReference type="ARBA" id="ARBA00012759"/>
    </source>
</evidence>
<feature type="compositionally biased region" description="Acidic residues" evidence="8">
    <location>
        <begin position="1287"/>
        <end position="1304"/>
    </location>
</feature>
<evidence type="ECO:0000259" key="10">
    <source>
        <dbReference type="PROSITE" id="PS50235"/>
    </source>
</evidence>
<feature type="compositionally biased region" description="Basic and acidic residues" evidence="8">
    <location>
        <begin position="81"/>
        <end position="94"/>
    </location>
</feature>
<dbReference type="InterPro" id="IPR001394">
    <property type="entry name" value="Peptidase_C19_UCH"/>
</dbReference>
<dbReference type="GO" id="GO:0006508">
    <property type="term" value="P:proteolysis"/>
    <property type="evidence" value="ECO:0007669"/>
    <property type="project" value="UniProtKB-KW"/>
</dbReference>
<evidence type="ECO:0000256" key="5">
    <source>
        <dbReference type="ARBA" id="ARBA00022786"/>
    </source>
</evidence>
<dbReference type="PROSITE" id="PS50053">
    <property type="entry name" value="UBIQUITIN_2"/>
    <property type="match status" value="1"/>
</dbReference>
<dbReference type="SUPFAM" id="SSF143791">
    <property type="entry name" value="DUSP-like"/>
    <property type="match status" value="1"/>
</dbReference>
<feature type="region of interest" description="Disordered" evidence="8">
    <location>
        <begin position="710"/>
        <end position="785"/>
    </location>
</feature>
<evidence type="ECO:0000259" key="9">
    <source>
        <dbReference type="PROSITE" id="PS50053"/>
    </source>
</evidence>
<evidence type="ECO:0000256" key="6">
    <source>
        <dbReference type="ARBA" id="ARBA00022801"/>
    </source>
</evidence>
<feature type="compositionally biased region" description="Polar residues" evidence="8">
    <location>
        <begin position="133"/>
        <end position="150"/>
    </location>
</feature>
<feature type="domain" description="USP" evidence="10">
    <location>
        <begin position="222"/>
        <end position="525"/>
    </location>
</feature>
<proteinExistence type="inferred from homology"/>
<accession>A0A8K0JIF0</accession>
<dbReference type="Proteomes" id="UP000812966">
    <property type="component" value="Unassembled WGS sequence"/>
</dbReference>
<feature type="region of interest" description="Disordered" evidence="8">
    <location>
        <begin position="1281"/>
        <end position="1304"/>
    </location>
</feature>
<name>A0A8K0JIF0_9TREE</name>
<dbReference type="EC" id="3.4.19.12" evidence="3"/>
<dbReference type="GO" id="GO:0004843">
    <property type="term" value="F:cysteine-type deubiquitinase activity"/>
    <property type="evidence" value="ECO:0007669"/>
    <property type="project" value="UniProtKB-EC"/>
</dbReference>
<organism evidence="11 12">
    <name type="scientific">Filobasidium floriforme</name>
    <dbReference type="NCBI Taxonomy" id="5210"/>
    <lineage>
        <taxon>Eukaryota</taxon>
        <taxon>Fungi</taxon>
        <taxon>Dikarya</taxon>
        <taxon>Basidiomycota</taxon>
        <taxon>Agaricomycotina</taxon>
        <taxon>Tremellomycetes</taxon>
        <taxon>Filobasidiales</taxon>
        <taxon>Filobasidiaceae</taxon>
        <taxon>Filobasidium</taxon>
    </lineage>
</organism>
<dbReference type="PROSITE" id="PS00973">
    <property type="entry name" value="USP_2"/>
    <property type="match status" value="1"/>
</dbReference>
<comment type="catalytic activity">
    <reaction evidence="1">
        <text>Thiol-dependent hydrolysis of ester, thioester, amide, peptide and isopeptide bonds formed by the C-terminal Gly of ubiquitin (a 76-residue protein attached to proteins as an intracellular targeting signal).</text>
        <dbReference type="EC" id="3.4.19.12"/>
    </reaction>
</comment>
<evidence type="ECO:0000256" key="2">
    <source>
        <dbReference type="ARBA" id="ARBA00009085"/>
    </source>
</evidence>
<sequence length="1332" mass="149724">MAPAKRGPSVPRPGADWTWTPEIDSLDRDLTQEHLERALGLRSGRRCENKVAVALELERARRGDDDDQDEDEIEDDEDEQEKGKKEDGKAKEVEVIDIDAEDGEPKVRFQTTKKRTAFSSRGRGGASRGGTRNSPVTNAIATDSLSAPTASSSRKRTKIKSSSKIGAVGPPCTTNWCKGNLLCLNSVGGKQWLDPAAKETFFRLHKLGPNPGSEQRDPVLPVGLRNLGATCYANAFLQLWYRILPFRAAVYACATDPTMPSTSPCFQLALTFTGLQKSARSVFDPAGLVEALRLEKGDQQDASEFSKLFMALLQTEFSKNADAKVKSVINDQFEGKLKYRTECMTCGYVSERPENFLELEISMEGSESSLINRLQKLLEAETLDGDNQYRCSRCDQLRDARRSVQIDSVPPTLNFSLLRFVFDPKTFDRKKSKTTIKFPPRINMRPYMSDTEGQELWYELKGVIEHKGTSAHHGHFVAKVYDSEAQQWILCDDETTTKIRPMTTLPVMQGNGTTSNEAILIDDPIEDDDDADELNLKSGVTNGKRPLPKNHARRSKSRDDEVIVIGSRSRQKSTTAEVPAQLHKSQQAYMLVYGLASDDDTEHNPVPIPAKRTVEQIEAQNLAWEADGEAFEKKQAALAAEFDRIKQAKIDIVSTWDVEAEEDGRFVYLKTLVNWVERGLIERPDVISKASQQRVDSRIDLVVNEEEQINGRPAGMATGDAKGTNGQMEVPPPERSPKSDVKDDTVQVDDGEIKMKPPGMEEIDIGKENDKTPPVTEPSDDSDPLRCSLSNRRIRCVHHKLNPDKGYDMRYISKDAHDRMKALGAIFDYDFGKEDICKICVTEEYNRLDDDDVHWDAVQEFKAAREMKPSQTDVAFLVSSQWLKAWRKEIWRDLKDEKEEDWWDRCKAEIYCLHQAAKTPDQRGSCEMVNSMAHAILISDDPDAIAVSSADECRQCGEEEEKLKIAKSGDIRQAETEQALLKTVLRKKDGDGIVLVDDVDNYIIPTSFFRNWQSYVKDPVHNPRPSLSNEPFLCAHGQINVDFGYNPDKKSTILYTLLPSDWQQLQSLYTMKDDEIITVHPSRSGKFGALPVVNKELCKPCWQERITGNAEKIRLWVRLAEDGVKVPGEPSDPEENAMEVEEPRQDVKKQSNGSGRRKSPIEIDANESSAATRRSNRLIDRSSKVKEEAFTLRKHETLLDLKKEIEYAWHIPAFYQRLHHDGHDIDDNMMTITGAGLVFDAVVYVKNCAEEMHGDMDDIEHVPSTRAERAAGGFHNTLLHGLPVDESSSEETTEAAPEVEMEETAPESKACPACTFINQPGFLICEICEAQL</sequence>